<dbReference type="EMBL" id="CP088100">
    <property type="protein sequence ID" value="UFW91034.1"/>
    <property type="molecule type" value="Genomic_DNA"/>
</dbReference>
<proteinExistence type="predicted"/>
<gene>
    <name evidence="1" type="ORF">BjapCC829_21845</name>
</gene>
<name>A0ABY3QYD3_9BRAD</name>
<dbReference type="RefSeq" id="WP_231145047.1">
    <property type="nucleotide sequence ID" value="NZ_CP088100.1"/>
</dbReference>
<reference evidence="1" key="1">
    <citation type="submission" date="2021-11" db="EMBL/GenBank/DDBJ databases">
        <title>Australian commercial rhizobial inoculants.</title>
        <authorList>
            <person name="Kohlmeier M.G."/>
            <person name="O'Hara G.W."/>
            <person name="Colombi E."/>
            <person name="Ramsay J.P."/>
            <person name="Terpolilli J."/>
        </authorList>
    </citation>
    <scope>NUCLEOTIDE SEQUENCE</scope>
    <source>
        <strain evidence="1">CC829</strain>
    </source>
</reference>
<evidence type="ECO:0000313" key="2">
    <source>
        <dbReference type="Proteomes" id="UP001430990"/>
    </source>
</evidence>
<sequence>MTERFITHWFPQRLDKDHPHRLNSPSGLDNVGKLIEKQLNKDERLLDYDYKQGFWMADGLLMIFQKREQPK</sequence>
<dbReference type="Proteomes" id="UP001430990">
    <property type="component" value="Chromosome"/>
</dbReference>
<keyword evidence="2" id="KW-1185">Reference proteome</keyword>
<evidence type="ECO:0000313" key="1">
    <source>
        <dbReference type="EMBL" id="UFW91034.1"/>
    </source>
</evidence>
<organism evidence="1 2">
    <name type="scientific">Bradyrhizobium barranii</name>
    <dbReference type="NCBI Taxonomy" id="2992140"/>
    <lineage>
        <taxon>Bacteria</taxon>
        <taxon>Pseudomonadati</taxon>
        <taxon>Pseudomonadota</taxon>
        <taxon>Alphaproteobacteria</taxon>
        <taxon>Hyphomicrobiales</taxon>
        <taxon>Nitrobacteraceae</taxon>
        <taxon>Bradyrhizobium</taxon>
    </lineage>
</organism>
<protein>
    <submittedName>
        <fullName evidence="1">Uncharacterized protein</fullName>
    </submittedName>
</protein>
<accession>A0ABY3QYD3</accession>